<evidence type="ECO:0000313" key="3">
    <source>
        <dbReference type="Proteomes" id="UP000254794"/>
    </source>
</evidence>
<name>A0A378JQK1_9GAMM</name>
<reference evidence="2 3" key="1">
    <citation type="submission" date="2018-06" db="EMBL/GenBank/DDBJ databases">
        <authorList>
            <consortium name="Pathogen Informatics"/>
            <person name="Doyle S."/>
        </authorList>
    </citation>
    <scope>NUCLEOTIDE SEQUENCE [LARGE SCALE GENOMIC DNA]</scope>
    <source>
        <strain evidence="2 3">NCTC13316</strain>
    </source>
</reference>
<protein>
    <submittedName>
        <fullName evidence="2">Intracellular multiplication protein IcmV</fullName>
    </submittedName>
</protein>
<keyword evidence="1" id="KW-0812">Transmembrane</keyword>
<dbReference type="NCBIfam" id="NF038219">
    <property type="entry name" value="IcmV_IVB"/>
    <property type="match status" value="1"/>
</dbReference>
<proteinExistence type="predicted"/>
<gene>
    <name evidence="2" type="primary">icmV</name>
    <name evidence="2" type="ORF">NCTC13316_02649</name>
</gene>
<organism evidence="2 3">
    <name type="scientific">Legionella busanensis</name>
    <dbReference type="NCBI Taxonomy" id="190655"/>
    <lineage>
        <taxon>Bacteria</taxon>
        <taxon>Pseudomonadati</taxon>
        <taxon>Pseudomonadota</taxon>
        <taxon>Gammaproteobacteria</taxon>
        <taxon>Legionellales</taxon>
        <taxon>Legionellaceae</taxon>
        <taxon>Legionella</taxon>
    </lineage>
</organism>
<evidence type="ECO:0000256" key="1">
    <source>
        <dbReference type="SAM" id="Phobius"/>
    </source>
</evidence>
<dbReference type="Proteomes" id="UP000254794">
    <property type="component" value="Unassembled WGS sequence"/>
</dbReference>
<dbReference type="OrthoDB" id="5640562at2"/>
<accession>A0A378JQK1</accession>
<dbReference type="EMBL" id="UGOD01000001">
    <property type="protein sequence ID" value="STX52533.1"/>
    <property type="molecule type" value="Genomic_DNA"/>
</dbReference>
<keyword evidence="1" id="KW-0472">Membrane</keyword>
<dbReference type="RefSeq" id="WP_115332086.1">
    <property type="nucleotide sequence ID" value="NZ_CAAAHP010000006.1"/>
</dbReference>
<keyword evidence="1" id="KW-1133">Transmembrane helix</keyword>
<sequence length="156" mass="18009">MQKKSGSRVGSLFKSIFNIRAWTDFDRLNAFTLYLTSVLRFLFVPQKNKTSSNEASANFEAAMAAMNLTEANLEARKRGLYRLSMLMCVIAFGFLCYAIYHIFSGSIIAALISLVLMLVTLALAFRYHFWYYQIKERKLGCTFKEWYRKGFLGEKS</sequence>
<feature type="transmembrane region" description="Helical" evidence="1">
    <location>
        <begin position="80"/>
        <end position="100"/>
    </location>
</feature>
<keyword evidence="3" id="KW-1185">Reference proteome</keyword>
<dbReference type="AlphaFoldDB" id="A0A378JQK1"/>
<feature type="transmembrane region" description="Helical" evidence="1">
    <location>
        <begin position="106"/>
        <end position="129"/>
    </location>
</feature>
<evidence type="ECO:0000313" key="2">
    <source>
        <dbReference type="EMBL" id="STX52533.1"/>
    </source>
</evidence>